<evidence type="ECO:0000256" key="3">
    <source>
        <dbReference type="ARBA" id="ARBA00022692"/>
    </source>
</evidence>
<dbReference type="InterPro" id="IPR011527">
    <property type="entry name" value="ABC1_TM_dom"/>
</dbReference>
<evidence type="ECO:0000256" key="2">
    <source>
        <dbReference type="ARBA" id="ARBA00022448"/>
    </source>
</evidence>
<evidence type="ECO:0000256" key="7">
    <source>
        <dbReference type="ARBA" id="ARBA00022989"/>
    </source>
</evidence>
<dbReference type="GO" id="GO:0140359">
    <property type="term" value="F:ABC-type transporter activity"/>
    <property type="evidence" value="ECO:0007669"/>
    <property type="project" value="InterPro"/>
</dbReference>
<feature type="transmembrane region" description="Helical" evidence="9">
    <location>
        <begin position="37"/>
        <end position="59"/>
    </location>
</feature>
<keyword evidence="5" id="KW-0547">Nucleotide-binding</keyword>
<evidence type="ECO:0000313" key="11">
    <source>
        <dbReference type="EMBL" id="VEL35825.1"/>
    </source>
</evidence>
<evidence type="ECO:0000313" key="12">
    <source>
        <dbReference type="Proteomes" id="UP000784294"/>
    </source>
</evidence>
<dbReference type="OrthoDB" id="6500128at2759"/>
<reference evidence="11" key="1">
    <citation type="submission" date="2018-11" db="EMBL/GenBank/DDBJ databases">
        <authorList>
            <consortium name="Pathogen Informatics"/>
        </authorList>
    </citation>
    <scope>NUCLEOTIDE SEQUENCE</scope>
</reference>
<keyword evidence="3 9" id="KW-0812">Transmembrane</keyword>
<feature type="domain" description="ABC transmembrane type-1" evidence="10">
    <location>
        <begin position="1"/>
        <end position="92"/>
    </location>
</feature>
<name>A0A3S5B440_9PLAT</name>
<evidence type="ECO:0000259" key="10">
    <source>
        <dbReference type="PROSITE" id="PS50929"/>
    </source>
</evidence>
<evidence type="ECO:0000256" key="1">
    <source>
        <dbReference type="ARBA" id="ARBA00004127"/>
    </source>
</evidence>
<dbReference type="GO" id="GO:0016020">
    <property type="term" value="C:membrane"/>
    <property type="evidence" value="ECO:0007669"/>
    <property type="project" value="InterPro"/>
</dbReference>
<dbReference type="GO" id="GO:0012505">
    <property type="term" value="C:endomembrane system"/>
    <property type="evidence" value="ECO:0007669"/>
    <property type="project" value="UniProtKB-SubCell"/>
</dbReference>
<dbReference type="PROSITE" id="PS50929">
    <property type="entry name" value="ABC_TM1F"/>
    <property type="match status" value="1"/>
</dbReference>
<comment type="subcellular location">
    <subcellularLocation>
        <location evidence="1">Endomembrane system</location>
        <topology evidence="1">Multi-pass membrane protein</topology>
    </subcellularLocation>
</comment>
<dbReference type="InterPro" id="IPR036640">
    <property type="entry name" value="ABC1_TM_sf"/>
</dbReference>
<keyword evidence="4" id="KW-0677">Repeat</keyword>
<dbReference type="Gene3D" id="1.20.1560.10">
    <property type="entry name" value="ABC transporter type 1, transmembrane domain"/>
    <property type="match status" value="1"/>
</dbReference>
<evidence type="ECO:0000256" key="6">
    <source>
        <dbReference type="ARBA" id="ARBA00022840"/>
    </source>
</evidence>
<evidence type="ECO:0000256" key="9">
    <source>
        <dbReference type="SAM" id="Phobius"/>
    </source>
</evidence>
<gene>
    <name evidence="11" type="ORF">PXEA_LOCUS29265</name>
</gene>
<organism evidence="11 12">
    <name type="scientific">Protopolystoma xenopodis</name>
    <dbReference type="NCBI Taxonomy" id="117903"/>
    <lineage>
        <taxon>Eukaryota</taxon>
        <taxon>Metazoa</taxon>
        <taxon>Spiralia</taxon>
        <taxon>Lophotrochozoa</taxon>
        <taxon>Platyhelminthes</taxon>
        <taxon>Monogenea</taxon>
        <taxon>Polyopisthocotylea</taxon>
        <taxon>Polystomatidea</taxon>
        <taxon>Polystomatidae</taxon>
        <taxon>Protopolystoma</taxon>
    </lineage>
</organism>
<dbReference type="PANTHER" id="PTHR24223">
    <property type="entry name" value="ATP-BINDING CASSETTE SUB-FAMILY C"/>
    <property type="match status" value="1"/>
</dbReference>
<protein>
    <recommendedName>
        <fullName evidence="10">ABC transmembrane type-1 domain-containing protein</fullName>
    </recommendedName>
</protein>
<keyword evidence="6" id="KW-0067">ATP-binding</keyword>
<dbReference type="SUPFAM" id="SSF90123">
    <property type="entry name" value="ABC transporter transmembrane region"/>
    <property type="match status" value="1"/>
</dbReference>
<evidence type="ECO:0000256" key="4">
    <source>
        <dbReference type="ARBA" id="ARBA00022737"/>
    </source>
</evidence>
<dbReference type="GO" id="GO:0005524">
    <property type="term" value="F:ATP binding"/>
    <property type="evidence" value="ECO:0007669"/>
    <property type="project" value="UniProtKB-KW"/>
</dbReference>
<keyword evidence="7 9" id="KW-1133">Transmembrane helix</keyword>
<dbReference type="EMBL" id="CAAALY010250777">
    <property type="protein sequence ID" value="VEL35825.1"/>
    <property type="molecule type" value="Genomic_DNA"/>
</dbReference>
<evidence type="ECO:0000256" key="8">
    <source>
        <dbReference type="ARBA" id="ARBA00023136"/>
    </source>
</evidence>
<dbReference type="PANTHER" id="PTHR24223:SF443">
    <property type="entry name" value="MULTIDRUG-RESISTANCE LIKE PROTEIN 1, ISOFORM I"/>
    <property type="match status" value="1"/>
</dbReference>
<proteinExistence type="predicted"/>
<dbReference type="InterPro" id="IPR050173">
    <property type="entry name" value="ABC_transporter_C-like"/>
</dbReference>
<dbReference type="AlphaFoldDB" id="A0A3S5B440"/>
<comment type="caution">
    <text evidence="11">The sequence shown here is derived from an EMBL/GenBank/DDBJ whole genome shotgun (WGS) entry which is preliminary data.</text>
</comment>
<keyword evidence="8 9" id="KW-0472">Membrane</keyword>
<keyword evidence="2" id="KW-0813">Transport</keyword>
<feature type="transmembrane region" description="Helical" evidence="9">
    <location>
        <begin position="96"/>
        <end position="117"/>
    </location>
</feature>
<dbReference type="Proteomes" id="UP000784294">
    <property type="component" value="Unassembled WGS sequence"/>
</dbReference>
<sequence>MALTVHGLRLSNFARRLSTTGEITNLMSSDAAKLNDLMPYFNIVWSGPFQIIIALVMLWNELGPAVLAGLVVLLMFIPLNAFIAKKSKSFQAIHSLAVWLSLAHLFLSYYQIVYLQFLNLLGPI</sequence>
<feature type="transmembrane region" description="Helical" evidence="9">
    <location>
        <begin position="65"/>
        <end position="84"/>
    </location>
</feature>
<accession>A0A3S5B440</accession>
<dbReference type="Pfam" id="PF00664">
    <property type="entry name" value="ABC_membrane"/>
    <property type="match status" value="1"/>
</dbReference>
<keyword evidence="12" id="KW-1185">Reference proteome</keyword>
<evidence type="ECO:0000256" key="5">
    <source>
        <dbReference type="ARBA" id="ARBA00022741"/>
    </source>
</evidence>